<dbReference type="EMBL" id="EAAA01002669">
    <property type="status" value="NOT_ANNOTATED_CDS"/>
    <property type="molecule type" value="Genomic_DNA"/>
</dbReference>
<sequence>MCLELHSQLFNALLPFVFHLNLVCCMNLCYKIEVLECSIET</sequence>
<reference evidence="1" key="2">
    <citation type="journal article" date="2008" name="Genome Biol.">
        <title>Improved genome assembly and evidence-based global gene model set for the chordate Ciona intestinalis: new insight into intron and operon populations.</title>
        <authorList>
            <person name="Satou Y."/>
            <person name="Mineta K."/>
            <person name="Ogasawara M."/>
            <person name="Sasakura Y."/>
            <person name="Shoguchi E."/>
            <person name="Ueno K."/>
            <person name="Yamada L."/>
            <person name="Matsumoto J."/>
            <person name="Wasserscheid J."/>
            <person name="Dewar K."/>
            <person name="Wiley G.B."/>
            <person name="Macmil S.L."/>
            <person name="Roe B.A."/>
            <person name="Zeller R.W."/>
            <person name="Hastings K.E."/>
            <person name="Lemaire P."/>
            <person name="Lindquist E."/>
            <person name="Endo T."/>
            <person name="Hotta K."/>
            <person name="Inaba K."/>
        </authorList>
    </citation>
    <scope>NUCLEOTIDE SEQUENCE [LARGE SCALE GENOMIC DNA]</scope>
    <source>
        <strain evidence="1">wild type</strain>
    </source>
</reference>
<dbReference type="AlphaFoldDB" id="H2XUN9"/>
<reference evidence="1" key="4">
    <citation type="submission" date="2025-09" db="UniProtKB">
        <authorList>
            <consortium name="Ensembl"/>
        </authorList>
    </citation>
    <scope>IDENTIFICATION</scope>
</reference>
<reference evidence="1" key="3">
    <citation type="submission" date="2025-08" db="UniProtKB">
        <authorList>
            <consortium name="Ensembl"/>
        </authorList>
    </citation>
    <scope>IDENTIFICATION</scope>
</reference>
<protein>
    <submittedName>
        <fullName evidence="1">Uncharacterized protein</fullName>
    </submittedName>
</protein>
<keyword evidence="2" id="KW-1185">Reference proteome</keyword>
<dbReference type="Proteomes" id="UP000008144">
    <property type="component" value="Chromosome 8"/>
</dbReference>
<organism evidence="1 2">
    <name type="scientific">Ciona intestinalis</name>
    <name type="common">Transparent sea squirt</name>
    <name type="synonym">Ascidia intestinalis</name>
    <dbReference type="NCBI Taxonomy" id="7719"/>
    <lineage>
        <taxon>Eukaryota</taxon>
        <taxon>Metazoa</taxon>
        <taxon>Chordata</taxon>
        <taxon>Tunicata</taxon>
        <taxon>Ascidiacea</taxon>
        <taxon>Phlebobranchia</taxon>
        <taxon>Cionidae</taxon>
        <taxon>Ciona</taxon>
    </lineage>
</organism>
<dbReference type="InParanoid" id="H2XUN9"/>
<evidence type="ECO:0000313" key="2">
    <source>
        <dbReference type="Proteomes" id="UP000008144"/>
    </source>
</evidence>
<accession>H2XUN9</accession>
<proteinExistence type="predicted"/>
<evidence type="ECO:0000313" key="1">
    <source>
        <dbReference type="Ensembl" id="ENSCINP00000033373.1"/>
    </source>
</evidence>
<dbReference type="HOGENOM" id="CLU_3279200_0_0_1"/>
<dbReference type="Ensembl" id="ENSCINT00000031675.1">
    <property type="protein sequence ID" value="ENSCINP00000033373.1"/>
    <property type="gene ID" value="ENSCING00000019601.1"/>
</dbReference>
<name>H2XUN9_CIOIN</name>
<reference evidence="2" key="1">
    <citation type="journal article" date="2002" name="Science">
        <title>The draft genome of Ciona intestinalis: insights into chordate and vertebrate origins.</title>
        <authorList>
            <person name="Dehal P."/>
            <person name="Satou Y."/>
            <person name="Campbell R.K."/>
            <person name="Chapman J."/>
            <person name="Degnan B."/>
            <person name="De Tomaso A."/>
            <person name="Davidson B."/>
            <person name="Di Gregorio A."/>
            <person name="Gelpke M."/>
            <person name="Goodstein D.M."/>
            <person name="Harafuji N."/>
            <person name="Hastings K.E."/>
            <person name="Ho I."/>
            <person name="Hotta K."/>
            <person name="Huang W."/>
            <person name="Kawashima T."/>
            <person name="Lemaire P."/>
            <person name="Martinez D."/>
            <person name="Meinertzhagen I.A."/>
            <person name="Necula S."/>
            <person name="Nonaka M."/>
            <person name="Putnam N."/>
            <person name="Rash S."/>
            <person name="Saiga H."/>
            <person name="Satake M."/>
            <person name="Terry A."/>
            <person name="Yamada L."/>
            <person name="Wang H.G."/>
            <person name="Awazu S."/>
            <person name="Azumi K."/>
            <person name="Boore J."/>
            <person name="Branno M."/>
            <person name="Chin-Bow S."/>
            <person name="DeSantis R."/>
            <person name="Doyle S."/>
            <person name="Francino P."/>
            <person name="Keys D.N."/>
            <person name="Haga S."/>
            <person name="Hayashi H."/>
            <person name="Hino K."/>
            <person name="Imai K.S."/>
            <person name="Inaba K."/>
            <person name="Kano S."/>
            <person name="Kobayashi K."/>
            <person name="Kobayashi M."/>
            <person name="Lee B.I."/>
            <person name="Makabe K.W."/>
            <person name="Manohar C."/>
            <person name="Matassi G."/>
            <person name="Medina M."/>
            <person name="Mochizuki Y."/>
            <person name="Mount S."/>
            <person name="Morishita T."/>
            <person name="Miura S."/>
            <person name="Nakayama A."/>
            <person name="Nishizaka S."/>
            <person name="Nomoto H."/>
            <person name="Ohta F."/>
            <person name="Oishi K."/>
            <person name="Rigoutsos I."/>
            <person name="Sano M."/>
            <person name="Sasaki A."/>
            <person name="Sasakura Y."/>
            <person name="Shoguchi E."/>
            <person name="Shin-i T."/>
            <person name="Spagnuolo A."/>
            <person name="Stainier D."/>
            <person name="Suzuki M.M."/>
            <person name="Tassy O."/>
            <person name="Takatori N."/>
            <person name="Tokuoka M."/>
            <person name="Yagi K."/>
            <person name="Yoshizaki F."/>
            <person name="Wada S."/>
            <person name="Zhang C."/>
            <person name="Hyatt P.D."/>
            <person name="Larimer F."/>
            <person name="Detter C."/>
            <person name="Doggett N."/>
            <person name="Glavina T."/>
            <person name="Hawkins T."/>
            <person name="Richardson P."/>
            <person name="Lucas S."/>
            <person name="Kohara Y."/>
            <person name="Levine M."/>
            <person name="Satoh N."/>
            <person name="Rokhsar D.S."/>
        </authorList>
    </citation>
    <scope>NUCLEOTIDE SEQUENCE [LARGE SCALE GENOMIC DNA]</scope>
</reference>